<comment type="caution">
    <text evidence="1">The sequence shown here is derived from an EMBL/GenBank/DDBJ whole genome shotgun (WGS) entry which is preliminary data.</text>
</comment>
<proteinExistence type="predicted"/>
<keyword evidence="2" id="KW-1185">Reference proteome</keyword>
<reference evidence="1" key="1">
    <citation type="submission" date="2020-04" db="EMBL/GenBank/DDBJ databases">
        <authorList>
            <person name="Alioto T."/>
            <person name="Alioto T."/>
            <person name="Gomez Garrido J."/>
        </authorList>
    </citation>
    <scope>NUCLEOTIDE SEQUENCE</scope>
    <source>
        <strain evidence="1">A484AB</strain>
    </source>
</reference>
<dbReference type="Proteomes" id="UP001152795">
    <property type="component" value="Unassembled WGS sequence"/>
</dbReference>
<protein>
    <submittedName>
        <fullName evidence="1">Uncharacterized protein</fullName>
    </submittedName>
</protein>
<accession>A0A6S7KJZ7</accession>
<dbReference type="AlphaFoldDB" id="A0A6S7KJZ7"/>
<sequence>MDEFYKELANEILFIIANQNRPGLPVEKLCLEFEKRVGNKLVNIVGVEEHQFVRPSTPNLVRLLLQAGGDRLAVQTNKKGQNVLHVIAGRMRAEENSNGDLVFQNEKNDGFPNTKNRMAVLKTLTEQLSPDQLTVLVTAQDEIGDTDADA</sequence>
<organism evidence="1 2">
    <name type="scientific">Paramuricea clavata</name>
    <name type="common">Red gorgonian</name>
    <name type="synonym">Violescent sea-whip</name>
    <dbReference type="NCBI Taxonomy" id="317549"/>
    <lineage>
        <taxon>Eukaryota</taxon>
        <taxon>Metazoa</taxon>
        <taxon>Cnidaria</taxon>
        <taxon>Anthozoa</taxon>
        <taxon>Octocorallia</taxon>
        <taxon>Malacalcyonacea</taxon>
        <taxon>Plexauridae</taxon>
        <taxon>Paramuricea</taxon>
    </lineage>
</organism>
<dbReference type="EMBL" id="CACRXK020030134">
    <property type="protein sequence ID" value="CAB4042450.1"/>
    <property type="molecule type" value="Genomic_DNA"/>
</dbReference>
<evidence type="ECO:0000313" key="1">
    <source>
        <dbReference type="EMBL" id="CAB4042450.1"/>
    </source>
</evidence>
<name>A0A6S7KJZ7_PARCT</name>
<gene>
    <name evidence="1" type="ORF">PACLA_8A087175</name>
</gene>
<evidence type="ECO:0000313" key="2">
    <source>
        <dbReference type="Proteomes" id="UP001152795"/>
    </source>
</evidence>